<dbReference type="Gene3D" id="3.30.70.1070">
    <property type="entry name" value="Sporulation related repeat"/>
    <property type="match status" value="1"/>
</dbReference>
<dbReference type="Pfam" id="PF05036">
    <property type="entry name" value="SPOR"/>
    <property type="match status" value="2"/>
</dbReference>
<evidence type="ECO:0000256" key="1">
    <source>
        <dbReference type="SAM" id="MobiDB-lite"/>
    </source>
</evidence>
<feature type="transmembrane region" description="Helical" evidence="2">
    <location>
        <begin position="26"/>
        <end position="47"/>
    </location>
</feature>
<evidence type="ECO:0000256" key="2">
    <source>
        <dbReference type="SAM" id="Phobius"/>
    </source>
</evidence>
<keyword evidence="2" id="KW-0472">Membrane</keyword>
<dbReference type="GO" id="GO:0042834">
    <property type="term" value="F:peptidoglycan binding"/>
    <property type="evidence" value="ECO:0007669"/>
    <property type="project" value="InterPro"/>
</dbReference>
<feature type="compositionally biased region" description="Low complexity" evidence="1">
    <location>
        <begin position="209"/>
        <end position="223"/>
    </location>
</feature>
<feature type="compositionally biased region" description="Basic and acidic residues" evidence="1">
    <location>
        <begin position="114"/>
        <end position="160"/>
    </location>
</feature>
<feature type="region of interest" description="Disordered" evidence="1">
    <location>
        <begin position="57"/>
        <end position="238"/>
    </location>
</feature>
<gene>
    <name evidence="4" type="ORF">F6V25_08940</name>
</gene>
<dbReference type="RefSeq" id="WP_151128253.1">
    <property type="nucleotide sequence ID" value="NZ_VZQZ01000004.1"/>
</dbReference>
<feature type="domain" description="SPOR" evidence="3">
    <location>
        <begin position="236"/>
        <end position="318"/>
    </location>
</feature>
<evidence type="ECO:0000259" key="3">
    <source>
        <dbReference type="PROSITE" id="PS51724"/>
    </source>
</evidence>
<accession>A0A7J4ZRV7</accession>
<name>A0A7J4ZRV7_9BACT</name>
<dbReference type="InterPro" id="IPR007730">
    <property type="entry name" value="SPOR-like_dom"/>
</dbReference>
<keyword evidence="2" id="KW-0812">Transmembrane</keyword>
<proteinExistence type="predicted"/>
<dbReference type="SUPFAM" id="SSF110997">
    <property type="entry name" value="Sporulation related repeat"/>
    <property type="match status" value="2"/>
</dbReference>
<dbReference type="Proteomes" id="UP000420562">
    <property type="component" value="Unassembled WGS sequence"/>
</dbReference>
<dbReference type="EMBL" id="VZQZ01000004">
    <property type="protein sequence ID" value="KAB0665826.1"/>
    <property type="molecule type" value="Genomic_DNA"/>
</dbReference>
<protein>
    <submittedName>
        <fullName evidence="4">SPOR domain-containing protein</fullName>
    </submittedName>
</protein>
<evidence type="ECO:0000313" key="5">
    <source>
        <dbReference type="Proteomes" id="UP000420562"/>
    </source>
</evidence>
<keyword evidence="5" id="KW-1185">Reference proteome</keyword>
<dbReference type="InterPro" id="IPR036680">
    <property type="entry name" value="SPOR-like_sf"/>
</dbReference>
<evidence type="ECO:0000313" key="4">
    <source>
        <dbReference type="EMBL" id="KAB0665826.1"/>
    </source>
</evidence>
<dbReference type="AlphaFoldDB" id="A0A7J4ZRV7"/>
<dbReference type="PROSITE" id="PS51724">
    <property type="entry name" value="SPOR"/>
    <property type="match status" value="1"/>
</dbReference>
<reference evidence="4 5" key="1">
    <citation type="submission" date="2019-09" db="EMBL/GenBank/DDBJ databases">
        <title>Geobacter sp. Red96, a novel strain isolated from paddy soil.</title>
        <authorList>
            <person name="Xu Z."/>
            <person name="Masuda Y."/>
            <person name="Itoh H."/>
            <person name="Senoo K."/>
        </authorList>
    </citation>
    <scope>NUCLEOTIDE SEQUENCE [LARGE SCALE GENOMIC DNA]</scope>
    <source>
        <strain evidence="4 5">Red96</strain>
    </source>
</reference>
<organism evidence="4 5">
    <name type="scientific">Oryzomonas japonica</name>
    <dbReference type="NCBI Taxonomy" id="2603858"/>
    <lineage>
        <taxon>Bacteria</taxon>
        <taxon>Pseudomonadati</taxon>
        <taxon>Thermodesulfobacteriota</taxon>
        <taxon>Desulfuromonadia</taxon>
        <taxon>Geobacterales</taxon>
        <taxon>Geobacteraceae</taxon>
        <taxon>Oryzomonas</taxon>
    </lineage>
</organism>
<sequence>MDFKFGNDTKEPESAAPAEKGRQNMLLVVLLILVAAFAYLYFFTGLIKPQEAQKPAETPAPQVVKKPLPPRNGQTAKDETAGAPGAQKNAAAPAAPEAKKVASAEPPAAVKAAPEAKVEPPKPEAAKPAKPAAPEKKPAVPEKKPAVPEKKAAPAAKEPKAATAAKQDAKKAVPVTKQQPAGAVKKPAPAQGSDKKSAEAAKAPGKSQAGAAAVPAKKAAPATAKKDTVKPKPAPAKATGPWTVVVGNYVLEEAMATDLSRVKGAGIETAVKPGGRKKSAMNRLLAGEYPSRVEAQQELDKLKRYTSDAFIMDQGGKFAVYAGSYLLTARAGSEKERLAAAGINLTVKHAEVSIPSKTLVAGTFSDRKGADAVLKKLKGLGIKASLSHP</sequence>
<feature type="compositionally biased region" description="Low complexity" evidence="1">
    <location>
        <begin position="103"/>
        <end position="113"/>
    </location>
</feature>
<comment type="caution">
    <text evidence="4">The sequence shown here is derived from an EMBL/GenBank/DDBJ whole genome shotgun (WGS) entry which is preliminary data.</text>
</comment>
<keyword evidence="2" id="KW-1133">Transmembrane helix</keyword>